<feature type="region of interest" description="Disordered" evidence="7">
    <location>
        <begin position="395"/>
        <end position="421"/>
    </location>
</feature>
<sequence length="1104" mass="121616">MKHSYLAIIVLFCLLLSCKQDRSRGRVLVFSKTNGFRHESISTGKVKLIELGAKNNFDVDTTEDASVFNEENLKKYSAVIFLNTTNNVLDLQQQSHFKRYIQAGGGFVGIHAAADTEYEWPWYGRLVGAYFKSHPHIQDATLKKVKPFGPNTLPDSWTRKDEWYNYKNISEEINVIYNLDESSYEGGQNGTSHPIAWYHEFDGGRSFYTGMGHTHESYSDSLYMQHVLQGIQYAIGENATLDYSKVTAKVAPEDNRFTKTVLDFNLNEPTEMVVLKDSRIIFVERKGDVKLYDPKDGKVKVVNTMNVGTKFEDGVLGIAADPAFDQNQWLYVYYSHPEKSANVLSRFIFTDKVDMASEKVILEVPTQRETCCHTGGSLTFDANGNLFLSTGDNSSPFESDGFSPSDERVGRSPFDAQKSSANTNDLRGKILRIHPEADGTYTIPEGNLFAKGEAGTRPEIYVMGCRNPYRISVDQKTGILFWGEVGPDAGESDSLRGPRGHDEINMATKPGNYGWPYFVGKNFAYMKHDFATQKSNGSWDPAKPLNESANNTGKKELPPAQPALIYYPYAKSEEFPMVKEGGRNAMAGPIYYSDQYTGKDTAFPDYFDGKLIAYDWMRNWIFLVSFDASGKIADMEPFMANTTFNNVIDMSFGPDGKLYMIEYGTKWFAQNLDARLVRIDYNGGNRTPVAKLSVDKASGSVPLTVTFSSKGSMDYDTEDSLVYVLEAEGKTYTTNDGNFAVTFDKPGVYTAKLKVTDDKGNSSNAATQVTAGNEPSVIEASVTQGNKTFFFPNTKISYAVKVSDKEDGSTTDGTIKADAVTISFDYLKGFDITKVAQGHQVPTAELPGKALIAKSDCKSCHVIDQRSAGPSYKEVAAKYKSQTGAIDYLAAKIIKGGSGVWGNTEMAAHPQISVEDAKEMVNYILSLADEKAAKKLPLSGSVTTGKETEGAYLLTVSYYDKGAAPVPSIGSTATLVLRSPMLKADQATDLHLVRVLNWGGNIALENVRHTAHASFKNIDLSGVKKAKLLPFLGDDQPGGEIEIHLDKPDGKLLGKGRASGKGLQAITTNLEPSTGYHDLYIVFKNEGAGNKTLFYFGGIELLNK</sequence>
<dbReference type="InterPro" id="IPR029062">
    <property type="entry name" value="Class_I_gatase-like"/>
</dbReference>
<evidence type="ECO:0000259" key="8">
    <source>
        <dbReference type="PROSITE" id="PS51007"/>
    </source>
</evidence>
<dbReference type="Gene3D" id="2.60.40.10">
    <property type="entry name" value="Immunoglobulins"/>
    <property type="match status" value="1"/>
</dbReference>
<keyword evidence="4" id="KW-0249">Electron transport</keyword>
<dbReference type="PRINTS" id="PR00606">
    <property type="entry name" value="CYTCHROMECID"/>
</dbReference>
<dbReference type="SUPFAM" id="SSF52317">
    <property type="entry name" value="Class I glutamine amidotransferase-like"/>
    <property type="match status" value="1"/>
</dbReference>
<dbReference type="InterPro" id="IPR002324">
    <property type="entry name" value="Cyt_c_ID"/>
</dbReference>
<dbReference type="SUPFAM" id="SSF46626">
    <property type="entry name" value="Cytochrome c"/>
    <property type="match status" value="1"/>
</dbReference>
<keyword evidence="5 6" id="KW-0408">Iron</keyword>
<protein>
    <submittedName>
        <fullName evidence="9">Cytochrome c</fullName>
    </submittedName>
</protein>
<evidence type="ECO:0000256" key="1">
    <source>
        <dbReference type="ARBA" id="ARBA00022448"/>
    </source>
</evidence>
<gene>
    <name evidence="9" type="ORF">SAMN05660236_2076</name>
</gene>
<keyword evidence="10" id="KW-1185">Reference proteome</keyword>
<dbReference type="Gene3D" id="2.120.10.30">
    <property type="entry name" value="TolB, C-terminal domain"/>
    <property type="match status" value="1"/>
</dbReference>
<evidence type="ECO:0000313" key="9">
    <source>
        <dbReference type="EMBL" id="SKC61860.1"/>
    </source>
</evidence>
<dbReference type="CDD" id="cd04084">
    <property type="entry name" value="CBM6_xylanase-like"/>
    <property type="match status" value="1"/>
</dbReference>
<keyword evidence="3 6" id="KW-0479">Metal-binding</keyword>
<keyword evidence="2 6" id="KW-0349">Heme</keyword>
<dbReference type="InterPro" id="IPR012938">
    <property type="entry name" value="Glc/Sorbosone_DH"/>
</dbReference>
<evidence type="ECO:0000256" key="7">
    <source>
        <dbReference type="SAM" id="MobiDB-lite"/>
    </source>
</evidence>
<dbReference type="Gene3D" id="1.10.760.10">
    <property type="entry name" value="Cytochrome c-like domain"/>
    <property type="match status" value="1"/>
</dbReference>
<keyword evidence="1" id="KW-0813">Transport</keyword>
<dbReference type="GO" id="GO:0009055">
    <property type="term" value="F:electron transfer activity"/>
    <property type="evidence" value="ECO:0007669"/>
    <property type="project" value="InterPro"/>
</dbReference>
<dbReference type="GO" id="GO:0020037">
    <property type="term" value="F:heme binding"/>
    <property type="evidence" value="ECO:0007669"/>
    <property type="project" value="InterPro"/>
</dbReference>
<dbReference type="Pfam" id="PF06283">
    <property type="entry name" value="ThuA"/>
    <property type="match status" value="1"/>
</dbReference>
<organism evidence="9 10">
    <name type="scientific">Ohtaekwangia koreensis</name>
    <dbReference type="NCBI Taxonomy" id="688867"/>
    <lineage>
        <taxon>Bacteria</taxon>
        <taxon>Pseudomonadati</taxon>
        <taxon>Bacteroidota</taxon>
        <taxon>Cytophagia</taxon>
        <taxon>Cytophagales</taxon>
        <taxon>Fulvivirgaceae</taxon>
        <taxon>Ohtaekwangia</taxon>
    </lineage>
</organism>
<dbReference type="InterPro" id="IPR011042">
    <property type="entry name" value="6-blade_b-propeller_TolB-like"/>
</dbReference>
<reference evidence="9 10" key="1">
    <citation type="submission" date="2017-02" db="EMBL/GenBank/DDBJ databases">
        <authorList>
            <person name="Peterson S.W."/>
        </authorList>
    </citation>
    <scope>NUCLEOTIDE SEQUENCE [LARGE SCALE GENOMIC DNA]</scope>
    <source>
        <strain evidence="9 10">DSM 25262</strain>
    </source>
</reference>
<dbReference type="EMBL" id="FUZU01000001">
    <property type="protein sequence ID" value="SKC61860.1"/>
    <property type="molecule type" value="Genomic_DNA"/>
</dbReference>
<feature type="binding site" description="covalent" evidence="6">
    <location>
        <position position="906"/>
    </location>
    <ligand>
        <name>heme c</name>
        <dbReference type="ChEBI" id="CHEBI:61717"/>
    </ligand>
</feature>
<dbReference type="RefSeq" id="WP_079686567.1">
    <property type="nucleotide sequence ID" value="NZ_FUZU01000001.1"/>
</dbReference>
<dbReference type="InterPro" id="IPR011041">
    <property type="entry name" value="Quinoprot_gluc/sorb_DH_b-prop"/>
</dbReference>
<dbReference type="Gene3D" id="2.60.120.260">
    <property type="entry name" value="Galactose-binding domain-like"/>
    <property type="match status" value="1"/>
</dbReference>
<dbReference type="SUPFAM" id="SSF50952">
    <property type="entry name" value="Soluble quinoprotein glucose dehydrogenase"/>
    <property type="match status" value="1"/>
</dbReference>
<dbReference type="InterPro" id="IPR009056">
    <property type="entry name" value="Cyt_c-like_dom"/>
</dbReference>
<evidence type="ECO:0000313" key="10">
    <source>
        <dbReference type="Proteomes" id="UP000190961"/>
    </source>
</evidence>
<dbReference type="AlphaFoldDB" id="A0A1T5KE08"/>
<evidence type="ECO:0000256" key="5">
    <source>
        <dbReference type="ARBA" id="ARBA00023004"/>
    </source>
</evidence>
<dbReference type="SUPFAM" id="SSF49299">
    <property type="entry name" value="PKD domain"/>
    <property type="match status" value="1"/>
</dbReference>
<evidence type="ECO:0000256" key="6">
    <source>
        <dbReference type="PIRSR" id="PIRSR602324-1"/>
    </source>
</evidence>
<dbReference type="OrthoDB" id="9816308at2"/>
<proteinExistence type="predicted"/>
<dbReference type="GO" id="GO:0005506">
    <property type="term" value="F:iron ion binding"/>
    <property type="evidence" value="ECO:0007669"/>
    <property type="project" value="InterPro"/>
</dbReference>
<evidence type="ECO:0000256" key="3">
    <source>
        <dbReference type="ARBA" id="ARBA00022723"/>
    </source>
</evidence>
<dbReference type="Pfam" id="PF07995">
    <property type="entry name" value="GSDH"/>
    <property type="match status" value="1"/>
</dbReference>
<feature type="binding site" description="covalent" evidence="6">
    <location>
        <position position="861"/>
    </location>
    <ligand>
        <name>heme c</name>
        <dbReference type="ChEBI" id="CHEBI:61717"/>
    </ligand>
</feature>
<dbReference type="InterPro" id="IPR013783">
    <property type="entry name" value="Ig-like_fold"/>
</dbReference>
<name>A0A1T5KE08_9BACT</name>
<dbReference type="Gene3D" id="3.40.50.880">
    <property type="match status" value="1"/>
</dbReference>
<dbReference type="InterPro" id="IPR022409">
    <property type="entry name" value="PKD/Chitinase_dom"/>
</dbReference>
<dbReference type="InterPro" id="IPR035986">
    <property type="entry name" value="PKD_dom_sf"/>
</dbReference>
<dbReference type="PROSITE" id="PS51007">
    <property type="entry name" value="CYTC"/>
    <property type="match status" value="1"/>
</dbReference>
<dbReference type="InterPro" id="IPR029010">
    <property type="entry name" value="ThuA-like"/>
</dbReference>
<evidence type="ECO:0000256" key="2">
    <source>
        <dbReference type="ARBA" id="ARBA00022617"/>
    </source>
</evidence>
<evidence type="ECO:0000256" key="4">
    <source>
        <dbReference type="ARBA" id="ARBA00022982"/>
    </source>
</evidence>
<dbReference type="Proteomes" id="UP000190961">
    <property type="component" value="Unassembled WGS sequence"/>
</dbReference>
<dbReference type="PANTHER" id="PTHR40469">
    <property type="entry name" value="SECRETED GLYCOSYL HYDROLASE"/>
    <property type="match status" value="1"/>
</dbReference>
<dbReference type="InterPro" id="IPR036909">
    <property type="entry name" value="Cyt_c-like_dom_sf"/>
</dbReference>
<accession>A0A1T5KE08</accession>
<dbReference type="SMART" id="SM00089">
    <property type="entry name" value="PKD"/>
    <property type="match status" value="1"/>
</dbReference>
<comment type="PTM">
    <text evidence="6">Binds 1 heme c group covalently per subunit.</text>
</comment>
<dbReference type="STRING" id="688867.SAMN05660236_2076"/>
<feature type="domain" description="Cytochrome c" evidence="8">
    <location>
        <begin position="843"/>
        <end position="928"/>
    </location>
</feature>
<dbReference type="Pfam" id="PF00034">
    <property type="entry name" value="Cytochrom_C"/>
    <property type="match status" value="1"/>
</dbReference>
<dbReference type="PANTHER" id="PTHR40469:SF2">
    <property type="entry name" value="GALACTOSE-BINDING DOMAIN-LIKE SUPERFAMILY PROTEIN"/>
    <property type="match status" value="1"/>
</dbReference>
<feature type="binding site" description="covalent" evidence="6">
    <location>
        <position position="857"/>
    </location>
    <ligand>
        <name>heme c</name>
        <dbReference type="ChEBI" id="CHEBI:61717"/>
    </ligand>
</feature>
<dbReference type="PROSITE" id="PS51257">
    <property type="entry name" value="PROKAR_LIPOPROTEIN"/>
    <property type="match status" value="1"/>
</dbReference>
<dbReference type="CDD" id="cd00146">
    <property type="entry name" value="PKD"/>
    <property type="match status" value="1"/>
</dbReference>